<gene>
    <name evidence="2" type="primary">ppx2_6</name>
    <name evidence="2" type="ORF">SDC9_113619</name>
</gene>
<dbReference type="Pfam" id="PF02541">
    <property type="entry name" value="Ppx-GppA"/>
    <property type="match status" value="1"/>
</dbReference>
<reference evidence="2" key="1">
    <citation type="submission" date="2019-08" db="EMBL/GenBank/DDBJ databases">
        <authorList>
            <person name="Kucharzyk K."/>
            <person name="Murdoch R.W."/>
            <person name="Higgins S."/>
            <person name="Loffler F."/>
        </authorList>
    </citation>
    <scope>NUCLEOTIDE SEQUENCE</scope>
</reference>
<evidence type="ECO:0000259" key="1">
    <source>
        <dbReference type="Pfam" id="PF02541"/>
    </source>
</evidence>
<feature type="domain" description="Ppx/GppA phosphatase N-terminal" evidence="1">
    <location>
        <begin position="24"/>
        <end position="281"/>
    </location>
</feature>
<sequence length="292" mass="31440">MLAAVIDVGSNSIRLMVADGGEAPRPLLKQRKTTRLAEGLSATGKISDDAIRRSVDVIDTFAREARMKFGDDIPVLAFATSAIRDASNGRNFARAVLEQTGIALDIIDGTTEACLAFYGATASGGIIDIGGGSTELITGKGTPKYSVSVPVGCVRSKDLFPEAVISGSPHLFYEWLKKTFAIPTLHAPRWYGVGGTITTLAALDQDLETYQSERVHGYVLTKAAVDRLTQALFDPTFRLSKPLLKSRHDIILYGSLILGYIMTLLGIDEITASEHDNLEGYWISKFGIKNGG</sequence>
<dbReference type="InterPro" id="IPR043129">
    <property type="entry name" value="ATPase_NBD"/>
</dbReference>
<dbReference type="EMBL" id="VSSQ01021253">
    <property type="protein sequence ID" value="MPM66708.1"/>
    <property type="molecule type" value="Genomic_DNA"/>
</dbReference>
<dbReference type="Gene3D" id="3.30.420.40">
    <property type="match status" value="1"/>
</dbReference>
<dbReference type="EC" id="3.6.1.11" evidence="2"/>
<evidence type="ECO:0000313" key="2">
    <source>
        <dbReference type="EMBL" id="MPM66708.1"/>
    </source>
</evidence>
<dbReference type="CDD" id="cd24054">
    <property type="entry name" value="ASKHA_NBD_AaPPX-GppA_MtPPX2-like"/>
    <property type="match status" value="1"/>
</dbReference>
<dbReference type="Gene3D" id="3.30.420.150">
    <property type="entry name" value="Exopolyphosphatase. Domain 2"/>
    <property type="match status" value="1"/>
</dbReference>
<protein>
    <submittedName>
        <fullName evidence="2">Exopolyphosphatase 2</fullName>
        <ecNumber evidence="2">3.6.1.11</ecNumber>
    </submittedName>
</protein>
<dbReference type="PANTHER" id="PTHR30005">
    <property type="entry name" value="EXOPOLYPHOSPHATASE"/>
    <property type="match status" value="1"/>
</dbReference>
<dbReference type="PANTHER" id="PTHR30005:SF0">
    <property type="entry name" value="RETROGRADE REGULATION PROTEIN 2"/>
    <property type="match status" value="1"/>
</dbReference>
<keyword evidence="2" id="KW-0378">Hydrolase</keyword>
<dbReference type="InterPro" id="IPR050273">
    <property type="entry name" value="GppA/Ppx_hydrolase"/>
</dbReference>
<dbReference type="SUPFAM" id="SSF53067">
    <property type="entry name" value="Actin-like ATPase domain"/>
    <property type="match status" value="2"/>
</dbReference>
<name>A0A645BNL9_9ZZZZ</name>
<dbReference type="GO" id="GO:0004309">
    <property type="term" value="F:exopolyphosphatase activity"/>
    <property type="evidence" value="ECO:0007669"/>
    <property type="project" value="UniProtKB-EC"/>
</dbReference>
<proteinExistence type="predicted"/>
<comment type="caution">
    <text evidence="2">The sequence shown here is derived from an EMBL/GenBank/DDBJ whole genome shotgun (WGS) entry which is preliminary data.</text>
</comment>
<dbReference type="InterPro" id="IPR003695">
    <property type="entry name" value="Ppx_GppA_N"/>
</dbReference>
<organism evidence="2">
    <name type="scientific">bioreactor metagenome</name>
    <dbReference type="NCBI Taxonomy" id="1076179"/>
    <lineage>
        <taxon>unclassified sequences</taxon>
        <taxon>metagenomes</taxon>
        <taxon>ecological metagenomes</taxon>
    </lineage>
</organism>
<dbReference type="AlphaFoldDB" id="A0A645BNL9"/>
<accession>A0A645BNL9</accession>